<accession>F3QQ79</accession>
<dbReference type="Proteomes" id="UP000005546">
    <property type="component" value="Unassembled WGS sequence"/>
</dbReference>
<name>F3QQ79_9BACT</name>
<comment type="caution">
    <text evidence="1">The sequence shown here is derived from an EMBL/GenBank/DDBJ whole genome shotgun (WGS) entry which is preliminary data.</text>
</comment>
<dbReference type="STRING" id="762982.HMPREF9442_00317"/>
<keyword evidence="2" id="KW-1185">Reference proteome</keyword>
<dbReference type="AlphaFoldDB" id="F3QQ79"/>
<evidence type="ECO:0000313" key="2">
    <source>
        <dbReference type="Proteomes" id="UP000005546"/>
    </source>
</evidence>
<proteinExistence type="predicted"/>
<dbReference type="HOGENOM" id="CLU_3274090_0_0_10"/>
<sequence>MIIGNLSLFCKRPLHSRNIYGKNKINKNESSSLIKKQVFLH</sequence>
<reference evidence="1 2" key="1">
    <citation type="submission" date="2011-02" db="EMBL/GenBank/DDBJ databases">
        <authorList>
            <person name="Weinstock G."/>
            <person name="Sodergren E."/>
            <person name="Clifton S."/>
            <person name="Fulton L."/>
            <person name="Fulton B."/>
            <person name="Courtney L."/>
            <person name="Fronick C."/>
            <person name="Harrison M."/>
            <person name="Strong C."/>
            <person name="Farmer C."/>
            <person name="Delahaunty K."/>
            <person name="Markovic C."/>
            <person name="Hall O."/>
            <person name="Minx P."/>
            <person name="Tomlinson C."/>
            <person name="Mitreva M."/>
            <person name="Hou S."/>
            <person name="Chen J."/>
            <person name="Wollam A."/>
            <person name="Pepin K.H."/>
            <person name="Johnson M."/>
            <person name="Bhonagiri V."/>
            <person name="Zhang X."/>
            <person name="Suruliraj S."/>
            <person name="Warren W."/>
            <person name="Chinwalla A."/>
            <person name="Mardis E.R."/>
            <person name="Wilson R.K."/>
        </authorList>
    </citation>
    <scope>NUCLEOTIDE SEQUENCE [LARGE SCALE GENOMIC DNA]</scope>
    <source>
        <strain evidence="1 2">YIT 11841</strain>
    </source>
</reference>
<protein>
    <submittedName>
        <fullName evidence="1">Uncharacterized protein</fullName>
    </submittedName>
</protein>
<organism evidence="1 2">
    <name type="scientific">Paraprevotella xylaniphila YIT 11841</name>
    <dbReference type="NCBI Taxonomy" id="762982"/>
    <lineage>
        <taxon>Bacteria</taxon>
        <taxon>Pseudomonadati</taxon>
        <taxon>Bacteroidota</taxon>
        <taxon>Bacteroidia</taxon>
        <taxon>Bacteroidales</taxon>
        <taxon>Prevotellaceae</taxon>
        <taxon>Paraprevotella</taxon>
    </lineage>
</organism>
<evidence type="ECO:0000313" key="1">
    <source>
        <dbReference type="EMBL" id="EGG57370.1"/>
    </source>
</evidence>
<dbReference type="EMBL" id="AFBR01000008">
    <property type="protein sequence ID" value="EGG57370.1"/>
    <property type="molecule type" value="Genomic_DNA"/>
</dbReference>
<gene>
    <name evidence="1" type="ORF">HMPREF9442_00317</name>
</gene>